<reference evidence="2" key="1">
    <citation type="submission" date="2021-01" db="EMBL/GenBank/DDBJ databases">
        <title>A chromosome-scale assembly of European eel, Anguilla anguilla.</title>
        <authorList>
            <person name="Henkel C."/>
            <person name="Jong-Raadsen S.A."/>
            <person name="Dufour S."/>
            <person name="Weltzien F.-A."/>
            <person name="Palstra A.P."/>
            <person name="Pelster B."/>
            <person name="Spaink H.P."/>
            <person name="Van Den Thillart G.E."/>
            <person name="Jansen H."/>
            <person name="Zahm M."/>
            <person name="Klopp C."/>
            <person name="Cedric C."/>
            <person name="Louis A."/>
            <person name="Berthelot C."/>
            <person name="Parey E."/>
            <person name="Roest Crollius H."/>
            <person name="Montfort J."/>
            <person name="Robinson-Rechavi M."/>
            <person name="Bucao C."/>
            <person name="Bouchez O."/>
            <person name="Gislard M."/>
            <person name="Lluch J."/>
            <person name="Milhes M."/>
            <person name="Lampietro C."/>
            <person name="Lopez Roques C."/>
            <person name="Donnadieu C."/>
            <person name="Braasch I."/>
            <person name="Desvignes T."/>
            <person name="Postlethwait J."/>
            <person name="Bobe J."/>
            <person name="Guiguen Y."/>
            <person name="Dirks R."/>
        </authorList>
    </citation>
    <scope>NUCLEOTIDE SEQUENCE</scope>
    <source>
        <strain evidence="2">Tag_6206</strain>
        <tissue evidence="2">Liver</tissue>
    </source>
</reference>
<feature type="compositionally biased region" description="Polar residues" evidence="1">
    <location>
        <begin position="1196"/>
        <end position="1210"/>
    </location>
</feature>
<gene>
    <name evidence="2" type="ORF">ANANG_G00200310</name>
</gene>
<feature type="region of interest" description="Disordered" evidence="1">
    <location>
        <begin position="1289"/>
        <end position="1389"/>
    </location>
</feature>
<protein>
    <recommendedName>
        <fullName evidence="4">Protein shortage in chiasmata 1 ortholog</fullName>
    </recommendedName>
</protein>
<dbReference type="PANTHER" id="PTHR35668:SF1">
    <property type="entry name" value="PROTEIN SHORTAGE IN CHIASMATA 1 ORTHOLOG"/>
    <property type="match status" value="1"/>
</dbReference>
<dbReference type="GO" id="GO:0000794">
    <property type="term" value="C:condensed nuclear chromosome"/>
    <property type="evidence" value="ECO:0007669"/>
    <property type="project" value="InterPro"/>
</dbReference>
<dbReference type="InterPro" id="IPR039991">
    <property type="entry name" value="SHOC1"/>
</dbReference>
<keyword evidence="3" id="KW-1185">Reference proteome</keyword>
<evidence type="ECO:0000313" key="3">
    <source>
        <dbReference type="Proteomes" id="UP001044222"/>
    </source>
</evidence>
<dbReference type="GO" id="GO:0016887">
    <property type="term" value="F:ATP hydrolysis activity"/>
    <property type="evidence" value="ECO:0007669"/>
    <property type="project" value="InterPro"/>
</dbReference>
<dbReference type="GO" id="GO:0000712">
    <property type="term" value="P:resolution of meiotic recombination intermediates"/>
    <property type="evidence" value="ECO:0007669"/>
    <property type="project" value="InterPro"/>
</dbReference>
<dbReference type="GO" id="GO:0003697">
    <property type="term" value="F:single-stranded DNA binding"/>
    <property type="evidence" value="ECO:0007669"/>
    <property type="project" value="TreeGrafter"/>
</dbReference>
<dbReference type="PANTHER" id="PTHR35668">
    <property type="entry name" value="PROTEIN SHORTAGE IN CHIASMATA 1 ORTHOLOG"/>
    <property type="match status" value="1"/>
</dbReference>
<evidence type="ECO:0000313" key="2">
    <source>
        <dbReference type="EMBL" id="KAG5841513.1"/>
    </source>
</evidence>
<feature type="compositionally biased region" description="Polar residues" evidence="1">
    <location>
        <begin position="1323"/>
        <end position="1340"/>
    </location>
</feature>
<name>A0A9D3RSM0_ANGAN</name>
<dbReference type="EMBL" id="JAFIRN010000010">
    <property type="protein sequence ID" value="KAG5841513.1"/>
    <property type="molecule type" value="Genomic_DNA"/>
</dbReference>
<feature type="region of interest" description="Disordered" evidence="1">
    <location>
        <begin position="1196"/>
        <end position="1220"/>
    </location>
</feature>
<feature type="compositionally biased region" description="Basic and acidic residues" evidence="1">
    <location>
        <begin position="650"/>
        <end position="661"/>
    </location>
</feature>
<sequence length="1389" mass="150662">MFPAVKYRAIDYVYEASTRQKLTMNWLVLPVPYHLDRSDLYAHSGTLPEAVYRTPWTRGTVISTCKLVISGSVLDDLKNSGQRVDLNEKFGCPLVCLGGVSVEVVPSSNPASQSAPDMGEALWLMEGGGREAGCAETFPEASEELLHPGEQPSDSGLYLKEEMLFIDHLLRFGEQLPRLRAILGRLKTVTVPDPLLCPAGNGLSEDLLFRHCLPFEEPCATEAEHHGLGLQEEFCQVPVLQEEALMLPLELESRHSSRLRGGSLLQELQQRFNTVPEQPGGDPASLELLRKDVPSSPWDSVEMSDFRMPEDPVEEGPRAGPLFSLDRTHPDPALQRRPACGTDVPVYKQRLVSDSARESMEEAVWKAEKHLPVVLSLLLAEPQMPEPPLQHQRISEAFKLMAFGAYSSVPVAGDRGGTGCSGPHAAFPRISPAHKRLGTPGIWAGEGREFVEKMDDAGPTEPAAASTEEFPPFSFCQIDNILRKCSEDTGCPGYPVTPTPVTDSPTPSAVTDALGSSCQEMQKADQRIATEETATNQGDQGAEPVPVGGTVRGGNVFSVQEGRGVHMPIPARRSVKAPPSGCPVSGPGEDLDPLASFMMLRSQQKAGVAPPPQNSSCTDPSKPEPSMVTEPKEELNPSCVTSAGIQSDVRAQETSRAEAREDSQVICVQASESQRRAYRLLHAAVSPSLSSAHELGLFGSAAGDFSALSPDHARFLLKQQEKELSASGRPGEPSEEKVRLYRQVALIHLLVTVRELLLQCDLSTAIDYLARAREAGPEACLGRLWVDLRVVQYLSQRSQEPLPKITALQEHLKAWMQENRTQRPCPKALVITTLDCDRVRALLVQSLSQIAGARALAVCPAEGSSKLDTQRLRESVQRCRCLVVCGQHIGPDFPWHCFSLAVEFEWVGAPFWAPVCRERSVSHVILRTTVPCCEADPADPSLDQDPPSSLPFILPFTLLVTDSLLHSPLLLQTLESTYNMTVLERDFPHSLKMLGGTSRYCVITVDESTAVLIQELEELETEQASESFVLRMTALSLQYSCCWVLFYCPGGQGSGYSFSSEVFSNLVLISSSFVLFGLKSEDLDVKVLIVAEASHLARCIQRISHQTLLSSGRDPLAWLDRDWLSVLPSEEEQRLTLFPSVSPLVAQLMLRRAPGLQWLLGATLSELQELLPEVPHKVLKLFSDITALYQLNVSHSPPESPATAAQNAPSSPWGVGVRDPRDDPELFGADLIGPFAGPEDLAACGLDEDVLDLTGEAADFSGSAFLRDGACRQWGGGGRFMALPQAPAWSVRDAQSPPTGNTLQGRPAPRNASAPWQSGGASGQTPTFSGGFTAQQTHYTPATYLAPPTSAGSQWNGKASPCGRASRPNVGAPCGYRGEPSAQSGGVRS</sequence>
<dbReference type="Proteomes" id="UP001044222">
    <property type="component" value="Chromosome 10"/>
</dbReference>
<comment type="caution">
    <text evidence="2">The sequence shown here is derived from an EMBL/GenBank/DDBJ whole genome shotgun (WGS) entry which is preliminary data.</text>
</comment>
<proteinExistence type="predicted"/>
<evidence type="ECO:0008006" key="4">
    <source>
        <dbReference type="Google" id="ProtNLM"/>
    </source>
</evidence>
<accession>A0A9D3RSM0</accession>
<feature type="region of interest" description="Disordered" evidence="1">
    <location>
        <begin position="526"/>
        <end position="553"/>
    </location>
</feature>
<feature type="region of interest" description="Disordered" evidence="1">
    <location>
        <begin position="603"/>
        <end position="661"/>
    </location>
</feature>
<organism evidence="2 3">
    <name type="scientific">Anguilla anguilla</name>
    <name type="common">European freshwater eel</name>
    <name type="synonym">Muraena anguilla</name>
    <dbReference type="NCBI Taxonomy" id="7936"/>
    <lineage>
        <taxon>Eukaryota</taxon>
        <taxon>Metazoa</taxon>
        <taxon>Chordata</taxon>
        <taxon>Craniata</taxon>
        <taxon>Vertebrata</taxon>
        <taxon>Euteleostomi</taxon>
        <taxon>Actinopterygii</taxon>
        <taxon>Neopterygii</taxon>
        <taxon>Teleostei</taxon>
        <taxon>Anguilliformes</taxon>
        <taxon>Anguillidae</taxon>
        <taxon>Anguilla</taxon>
    </lineage>
</organism>
<evidence type="ECO:0000256" key="1">
    <source>
        <dbReference type="SAM" id="MobiDB-lite"/>
    </source>
</evidence>
<dbReference type="Pfam" id="PF17825">
    <property type="entry name" value="DUF5587"/>
    <property type="match status" value="2"/>
</dbReference>